<dbReference type="EMBL" id="JBHMEX010000032">
    <property type="protein sequence ID" value="MFB9064533.1"/>
    <property type="molecule type" value="Genomic_DNA"/>
</dbReference>
<gene>
    <name evidence="1" type="ORF">ACFFUQ_10910</name>
</gene>
<name>A0ABV5FLX7_9FLAO</name>
<comment type="caution">
    <text evidence="1">The sequence shown here is derived from an EMBL/GenBank/DDBJ whole genome shotgun (WGS) entry which is preliminary data.</text>
</comment>
<dbReference type="Proteomes" id="UP001589589">
    <property type="component" value="Unassembled WGS sequence"/>
</dbReference>
<accession>A0ABV5FLX7</accession>
<evidence type="ECO:0000313" key="2">
    <source>
        <dbReference type="Proteomes" id="UP001589589"/>
    </source>
</evidence>
<proteinExistence type="predicted"/>
<reference evidence="1 2" key="1">
    <citation type="submission" date="2024-09" db="EMBL/GenBank/DDBJ databases">
        <authorList>
            <person name="Sun Q."/>
            <person name="Mori K."/>
        </authorList>
    </citation>
    <scope>NUCLEOTIDE SEQUENCE [LARGE SCALE GENOMIC DNA]</scope>
    <source>
        <strain evidence="1 2">CECT 7908</strain>
    </source>
</reference>
<dbReference type="NCBIfam" id="TIGR01200">
    <property type="entry name" value="GLPGLI"/>
    <property type="match status" value="1"/>
</dbReference>
<keyword evidence="2" id="KW-1185">Reference proteome</keyword>
<organism evidence="1 2">
    <name type="scientific">Flavobacterium branchiarum</name>
    <dbReference type="NCBI Taxonomy" id="1114870"/>
    <lineage>
        <taxon>Bacteria</taxon>
        <taxon>Pseudomonadati</taxon>
        <taxon>Bacteroidota</taxon>
        <taxon>Flavobacteriia</taxon>
        <taxon>Flavobacteriales</taxon>
        <taxon>Flavobacteriaceae</taxon>
        <taxon>Flavobacterium</taxon>
    </lineage>
</organism>
<evidence type="ECO:0000313" key="1">
    <source>
        <dbReference type="EMBL" id="MFB9064533.1"/>
    </source>
</evidence>
<protein>
    <submittedName>
        <fullName evidence="1">GLPGLI family protein</fullName>
    </submittedName>
</protein>
<dbReference type="RefSeq" id="WP_290266623.1">
    <property type="nucleotide sequence ID" value="NZ_JAUFQQ010000005.1"/>
</dbReference>
<dbReference type="InterPro" id="IPR005901">
    <property type="entry name" value="GLPGLI"/>
</dbReference>
<sequence>MRILNIVSLFISFISVAQIQNGRIEYGINIEMPAELQAPNSFKTSYAEAIENAKYLNFALIFNQEISVFSIINAIGLDDQGYFYAKLFSGYRGEVYQNKEGSLSVLGGEFGNYILKKESNEWELINETKEIEGFICYKATSSKVVVNSKGTFQFPVIAWYCPKIPLSYGPSGYGNLPGLILELQVRNVVFGIKKLDLNLDKEPTIPKIKEYKTITEKELNEIIDKNKNSFKKPKDKF</sequence>
<dbReference type="Pfam" id="PF09697">
    <property type="entry name" value="Porph_ging"/>
    <property type="match status" value="1"/>
</dbReference>